<comment type="caution">
    <text evidence="1">The sequence shown here is derived from an EMBL/GenBank/DDBJ whole genome shotgun (WGS) entry which is preliminary data.</text>
</comment>
<dbReference type="Proteomes" id="UP000616151">
    <property type="component" value="Unassembled WGS sequence"/>
</dbReference>
<keyword evidence="1" id="KW-0378">Hydrolase</keyword>
<evidence type="ECO:0000313" key="1">
    <source>
        <dbReference type="EMBL" id="MBK1868698.1"/>
    </source>
</evidence>
<proteinExistence type="predicted"/>
<keyword evidence="2" id="KW-1185">Reference proteome</keyword>
<gene>
    <name evidence="1" type="ORF">JHL16_20245</name>
</gene>
<sequence length="228" mass="24390">MPVPDATPVTIDVAGEGQVSGLLLKSKDARAFYVFAHGAGAGMTHASMAAIANGLAERGIASLRYQFLYMERKSKRPDPPKLAQAAVRAAITEARRLAPKLPLFAGGKSFGGRMTSGAQAASPLEDVRGLTFLGFPLHPAGKPARDRADHLSNVQIPMLFLQGTRDALAELDELQPVIKSLGKRATLKLYDPADHSFHVPAKSGRKDPEVLNEILDDFAAWVDKVIAS</sequence>
<reference evidence="1" key="1">
    <citation type="submission" date="2021-01" db="EMBL/GenBank/DDBJ databases">
        <authorList>
            <person name="Sun Q."/>
        </authorList>
    </citation>
    <scope>NUCLEOTIDE SEQUENCE</scope>
    <source>
        <strain evidence="1">YIM B02566</strain>
    </source>
</reference>
<organism evidence="1 2">
    <name type="scientific">Taklimakanibacter albus</name>
    <dbReference type="NCBI Taxonomy" id="2800327"/>
    <lineage>
        <taxon>Bacteria</taxon>
        <taxon>Pseudomonadati</taxon>
        <taxon>Pseudomonadota</taxon>
        <taxon>Alphaproteobacteria</taxon>
        <taxon>Hyphomicrobiales</taxon>
        <taxon>Aestuariivirgaceae</taxon>
        <taxon>Taklimakanibacter</taxon>
    </lineage>
</organism>
<protein>
    <submittedName>
        <fullName evidence="1">Dienelactone hydrolase family protein</fullName>
    </submittedName>
</protein>
<dbReference type="EMBL" id="JAENHL010000007">
    <property type="protein sequence ID" value="MBK1868698.1"/>
    <property type="molecule type" value="Genomic_DNA"/>
</dbReference>
<accession>A0ACC5R7Y8</accession>
<evidence type="ECO:0000313" key="2">
    <source>
        <dbReference type="Proteomes" id="UP000616151"/>
    </source>
</evidence>
<name>A0ACC5R7Y8_9HYPH</name>